<dbReference type="Pfam" id="PF00135">
    <property type="entry name" value="COesterase"/>
    <property type="match status" value="2"/>
</dbReference>
<sequence>MDVIVDTRTGRLRGDAREGVTRFLGIPYAAPFDGAGWFLPAEPPAPWSGVRDALVLGPTVPKPGYQGPVAEILTAEPDFPGPECLNLNVWTPDVAGSAPVFVWIHGGAFRNGSGRSPYYDGAAFARDGVVCVTLNYRLGALGFLDTGDEHTNLGLRDQLAALRWVQDNIAAFGGDPARVTVAGESAGGMSVGSLLGSPHAEGLFGQAVLQSGAGHHALTRETAQTVTRALAAKLGIEPTREAFAGVPDNELISASTALDAEIQANPDPAVWGELTTNVMIFEPVIDGDVVPRLPIESIRAGAGSGVRVLVGANADEALFFLVPGGLIDYLPEQALEPTAAKYGLPDPAGAVAAYRAVEPDAAPGTIFARIMADWFFGIPAVRIAEARTGGADTFVYRFDEPSTALGGRLGACHAVELAFVFDNLAAEGVTNLTGPAPSQEVADETHAAWVRFTRGDDPGWAPYGAERTVRVFGGPHDGVVTDPGAGIRALWDGVR</sequence>
<gene>
    <name evidence="5" type="ORF">Q7X28_17410</name>
</gene>
<dbReference type="InterPro" id="IPR050309">
    <property type="entry name" value="Type-B_Carboxylest/Lipase"/>
</dbReference>
<evidence type="ECO:0000313" key="5">
    <source>
        <dbReference type="EMBL" id="MDP0399703.1"/>
    </source>
</evidence>
<feature type="domain" description="Carboxylesterase type B" evidence="4">
    <location>
        <begin position="3"/>
        <end position="321"/>
    </location>
</feature>
<reference evidence="5" key="1">
    <citation type="submission" date="2023-08" db="EMBL/GenBank/DDBJ databases">
        <title>The draft genome of Tsukamurella strandjordii strain 050030.</title>
        <authorList>
            <person name="Zhao F."/>
            <person name="Feng Y."/>
            <person name="Zong Z."/>
        </authorList>
    </citation>
    <scope>NUCLEOTIDE SEQUENCE</scope>
    <source>
        <strain evidence="5">050030</strain>
    </source>
</reference>
<comment type="similarity">
    <text evidence="1 3">Belongs to the type-B carboxylesterase/lipase family.</text>
</comment>
<organism evidence="5 6">
    <name type="scientific">Tsukamurella strandjordii</name>
    <dbReference type="NCBI Taxonomy" id="147577"/>
    <lineage>
        <taxon>Bacteria</taxon>
        <taxon>Bacillati</taxon>
        <taxon>Actinomycetota</taxon>
        <taxon>Actinomycetes</taxon>
        <taxon>Mycobacteriales</taxon>
        <taxon>Tsukamurellaceae</taxon>
        <taxon>Tsukamurella</taxon>
    </lineage>
</organism>
<dbReference type="RefSeq" id="WP_220657269.1">
    <property type="nucleotide sequence ID" value="NZ_CBCSFC010000005.1"/>
</dbReference>
<dbReference type="GO" id="GO:0016787">
    <property type="term" value="F:hydrolase activity"/>
    <property type="evidence" value="ECO:0007669"/>
    <property type="project" value="UniProtKB-KW"/>
</dbReference>
<evidence type="ECO:0000256" key="1">
    <source>
        <dbReference type="ARBA" id="ARBA00005964"/>
    </source>
</evidence>
<evidence type="ECO:0000313" key="6">
    <source>
        <dbReference type="Proteomes" id="UP001178281"/>
    </source>
</evidence>
<proteinExistence type="inferred from homology"/>
<name>A0AA90NIM7_9ACTN</name>
<dbReference type="InterPro" id="IPR029058">
    <property type="entry name" value="AB_hydrolase_fold"/>
</dbReference>
<dbReference type="PANTHER" id="PTHR11559">
    <property type="entry name" value="CARBOXYLESTERASE"/>
    <property type="match status" value="1"/>
</dbReference>
<dbReference type="InterPro" id="IPR002018">
    <property type="entry name" value="CarbesteraseB"/>
</dbReference>
<comment type="caution">
    <text evidence="5">The sequence shown here is derived from an EMBL/GenBank/DDBJ whole genome shotgun (WGS) entry which is preliminary data.</text>
</comment>
<feature type="domain" description="Carboxylesterase type B" evidence="4">
    <location>
        <begin position="367"/>
        <end position="458"/>
    </location>
</feature>
<dbReference type="InterPro" id="IPR019826">
    <property type="entry name" value="Carboxylesterase_B_AS"/>
</dbReference>
<evidence type="ECO:0000259" key="4">
    <source>
        <dbReference type="Pfam" id="PF00135"/>
    </source>
</evidence>
<dbReference type="PROSITE" id="PS00122">
    <property type="entry name" value="CARBOXYLESTERASE_B_1"/>
    <property type="match status" value="1"/>
</dbReference>
<dbReference type="SUPFAM" id="SSF53474">
    <property type="entry name" value="alpha/beta-Hydrolases"/>
    <property type="match status" value="1"/>
</dbReference>
<protein>
    <recommendedName>
        <fullName evidence="3">Carboxylic ester hydrolase</fullName>
        <ecNumber evidence="3">3.1.1.-</ecNumber>
    </recommendedName>
</protein>
<keyword evidence="2 3" id="KW-0378">Hydrolase</keyword>
<evidence type="ECO:0000256" key="2">
    <source>
        <dbReference type="ARBA" id="ARBA00022801"/>
    </source>
</evidence>
<dbReference type="AlphaFoldDB" id="A0AA90NIM7"/>
<dbReference type="Gene3D" id="3.40.50.1820">
    <property type="entry name" value="alpha/beta hydrolase"/>
    <property type="match status" value="1"/>
</dbReference>
<keyword evidence="6" id="KW-1185">Reference proteome</keyword>
<dbReference type="Proteomes" id="UP001178281">
    <property type="component" value="Unassembled WGS sequence"/>
</dbReference>
<dbReference type="EMBL" id="JAUTIX010000007">
    <property type="protein sequence ID" value="MDP0399703.1"/>
    <property type="molecule type" value="Genomic_DNA"/>
</dbReference>
<dbReference type="EC" id="3.1.1.-" evidence="3"/>
<accession>A0AA90NIM7</accession>
<evidence type="ECO:0000256" key="3">
    <source>
        <dbReference type="RuleBase" id="RU361235"/>
    </source>
</evidence>